<evidence type="ECO:0000313" key="2">
    <source>
        <dbReference type="Proteomes" id="UP000185024"/>
    </source>
</evidence>
<gene>
    <name evidence="1" type="ORF">SAMN05878438_0821</name>
</gene>
<dbReference type="RefSeq" id="WP_074210820.1">
    <property type="nucleotide sequence ID" value="NZ_BJOI01000012.1"/>
</dbReference>
<dbReference type="Proteomes" id="UP000185024">
    <property type="component" value="Unassembled WGS sequence"/>
</dbReference>
<dbReference type="GeneID" id="97276288"/>
<dbReference type="EMBL" id="FSQX01000001">
    <property type="protein sequence ID" value="SIN62224.1"/>
    <property type="molecule type" value="Genomic_DNA"/>
</dbReference>
<evidence type="ECO:0008006" key="3">
    <source>
        <dbReference type="Google" id="ProtNLM"/>
    </source>
</evidence>
<sequence>MISRLLGGVTPWLLAALIGLSVFQYQYTQRVSAERDRAAMQAEHADERAEILRRHQQFQRQQIQTLNDALAERDRALTIIAEDIRASTAALERLGETDDEARAWLDSDLPGGVTDWVRELQQPSAGDGVRLPNGTEPPNE</sequence>
<reference evidence="1 2" key="1">
    <citation type="submission" date="2016-11" db="EMBL/GenBank/DDBJ databases">
        <authorList>
            <person name="Jaros S."/>
            <person name="Januszkiewicz K."/>
            <person name="Wedrychowicz H."/>
        </authorList>
    </citation>
    <scope>NUCLEOTIDE SEQUENCE [LARGE SCALE GENOMIC DNA]</scope>
    <source>
        <strain evidence="1 2">ACAM 239</strain>
    </source>
</reference>
<name>A0A1N6DMN9_9GAMM</name>
<dbReference type="AlphaFoldDB" id="A0A1N6DMN9"/>
<evidence type="ECO:0000313" key="1">
    <source>
        <dbReference type="EMBL" id="SIN62224.1"/>
    </source>
</evidence>
<protein>
    <recommendedName>
        <fullName evidence="3">Phage lysis regulatory protein, LysB family</fullName>
    </recommendedName>
</protein>
<organism evidence="1 2">
    <name type="scientific">Vreelandella aquamarina</name>
    <dbReference type="NCBI Taxonomy" id="77097"/>
    <lineage>
        <taxon>Bacteria</taxon>
        <taxon>Pseudomonadati</taxon>
        <taxon>Pseudomonadota</taxon>
        <taxon>Gammaproteobacteria</taxon>
        <taxon>Oceanospirillales</taxon>
        <taxon>Halomonadaceae</taxon>
        <taxon>Vreelandella</taxon>
    </lineage>
</organism>
<proteinExistence type="predicted"/>
<accession>A0A1N6DMN9</accession>